<sequence>MWWTMRVTTSPDAKHQARRTMFEALKNLYRIRTVLDELFWHMVETYNHQGRMTVQRSNTPRLKPSRGGALFIFSEEISIELFELNGEYWFQFRQGAWLHGTVTSNPALASDQVAAAKFFDSLMSELPEIV</sequence>
<protein>
    <submittedName>
        <fullName evidence="1">Uncharacterized protein</fullName>
    </submittedName>
</protein>
<name>A0A1F7WAB9_9BACT</name>
<organism evidence="1 2">
    <name type="scientific">Candidatus Uhrbacteria bacterium RIFOXYB2_FULL_45_11</name>
    <dbReference type="NCBI Taxonomy" id="1802421"/>
    <lineage>
        <taxon>Bacteria</taxon>
        <taxon>Candidatus Uhriibacteriota</taxon>
    </lineage>
</organism>
<proteinExistence type="predicted"/>
<evidence type="ECO:0000313" key="1">
    <source>
        <dbReference type="EMBL" id="OGL99763.1"/>
    </source>
</evidence>
<dbReference type="EMBL" id="MGFD01000003">
    <property type="protein sequence ID" value="OGL99763.1"/>
    <property type="molecule type" value="Genomic_DNA"/>
</dbReference>
<dbReference type="Proteomes" id="UP000177331">
    <property type="component" value="Unassembled WGS sequence"/>
</dbReference>
<accession>A0A1F7WAB9</accession>
<gene>
    <name evidence="1" type="ORF">A2318_02580</name>
</gene>
<comment type="caution">
    <text evidence="1">The sequence shown here is derived from an EMBL/GenBank/DDBJ whole genome shotgun (WGS) entry which is preliminary data.</text>
</comment>
<evidence type="ECO:0000313" key="2">
    <source>
        <dbReference type="Proteomes" id="UP000177331"/>
    </source>
</evidence>
<reference evidence="1 2" key="1">
    <citation type="journal article" date="2016" name="Nat. Commun.">
        <title>Thousands of microbial genomes shed light on interconnected biogeochemical processes in an aquifer system.</title>
        <authorList>
            <person name="Anantharaman K."/>
            <person name="Brown C.T."/>
            <person name="Hug L.A."/>
            <person name="Sharon I."/>
            <person name="Castelle C.J."/>
            <person name="Probst A.J."/>
            <person name="Thomas B.C."/>
            <person name="Singh A."/>
            <person name="Wilkins M.J."/>
            <person name="Karaoz U."/>
            <person name="Brodie E.L."/>
            <person name="Williams K.H."/>
            <person name="Hubbard S.S."/>
            <person name="Banfield J.F."/>
        </authorList>
    </citation>
    <scope>NUCLEOTIDE SEQUENCE [LARGE SCALE GENOMIC DNA]</scope>
</reference>
<dbReference type="AlphaFoldDB" id="A0A1F7WAB9"/>